<proteinExistence type="predicted"/>
<accession>A0A543AGB8</accession>
<gene>
    <name evidence="1" type="ORF">FB556_2119</name>
</gene>
<reference evidence="1 2" key="1">
    <citation type="submission" date="2019-06" db="EMBL/GenBank/DDBJ databases">
        <title>Sequencing the genomes of 1000 actinobacteria strains.</title>
        <authorList>
            <person name="Klenk H.-P."/>
        </authorList>
    </citation>
    <scope>NUCLEOTIDE SEQUENCE [LARGE SCALE GENOMIC DNA]</scope>
    <source>
        <strain evidence="1 2">DSM 24083</strain>
    </source>
</reference>
<comment type="caution">
    <text evidence="1">The sequence shown here is derived from an EMBL/GenBank/DDBJ whole genome shotgun (WGS) entry which is preliminary data.</text>
</comment>
<dbReference type="Pfam" id="PF19827">
    <property type="entry name" value="DUF6308"/>
    <property type="match status" value="1"/>
</dbReference>
<dbReference type="OrthoDB" id="5178186at2"/>
<dbReference type="Proteomes" id="UP000319746">
    <property type="component" value="Unassembled WGS sequence"/>
</dbReference>
<name>A0A543AGB8_9MICC</name>
<sequence>MSILDALAEIPEEQAIKYVKTYYGRLTPDDEGYDVPFHGSYFDDLDRNLLNDDENLITGSDLYALTMLEVEIERKAGVDLLIYKAEEITQLLSCIPNTPLAELSRAEFETHVSNSSPAAELWRTFYSIPSIGSTRASKLLARKRPHLIPIHDRFIKEVTGVSARNDWEQWWVALTDETQELQQRAEVLRASINRPDLSTLRVLDVMFWYSRKYGIHSNLPSR</sequence>
<keyword evidence="2" id="KW-1185">Reference proteome</keyword>
<dbReference type="RefSeq" id="WP_141867366.1">
    <property type="nucleotide sequence ID" value="NZ_BAABAN010000001.1"/>
</dbReference>
<evidence type="ECO:0000313" key="1">
    <source>
        <dbReference type="EMBL" id="TQL71631.1"/>
    </source>
</evidence>
<dbReference type="AlphaFoldDB" id="A0A543AGB8"/>
<dbReference type="EMBL" id="VFOU01000003">
    <property type="protein sequence ID" value="TQL71631.1"/>
    <property type="molecule type" value="Genomic_DNA"/>
</dbReference>
<evidence type="ECO:0000313" key="2">
    <source>
        <dbReference type="Proteomes" id="UP000319746"/>
    </source>
</evidence>
<protein>
    <submittedName>
        <fullName evidence="1">Uncharacterized protein</fullName>
    </submittedName>
</protein>
<dbReference type="InterPro" id="IPR046275">
    <property type="entry name" value="DUF6308"/>
</dbReference>
<organism evidence="1 2">
    <name type="scientific">Enteractinococcus coprophilus</name>
    <dbReference type="NCBI Taxonomy" id="1027633"/>
    <lineage>
        <taxon>Bacteria</taxon>
        <taxon>Bacillati</taxon>
        <taxon>Actinomycetota</taxon>
        <taxon>Actinomycetes</taxon>
        <taxon>Micrococcales</taxon>
        <taxon>Micrococcaceae</taxon>
    </lineage>
</organism>